<dbReference type="AlphaFoldDB" id="A0A8J2WY89"/>
<organism evidence="2 3">
    <name type="scientific">Pelagomonas calceolata</name>
    <dbReference type="NCBI Taxonomy" id="35677"/>
    <lineage>
        <taxon>Eukaryota</taxon>
        <taxon>Sar</taxon>
        <taxon>Stramenopiles</taxon>
        <taxon>Ochrophyta</taxon>
        <taxon>Pelagophyceae</taxon>
        <taxon>Pelagomonadales</taxon>
        <taxon>Pelagomonadaceae</taxon>
        <taxon>Pelagomonas</taxon>
    </lineage>
</organism>
<evidence type="ECO:0000313" key="2">
    <source>
        <dbReference type="EMBL" id="CAH0366476.1"/>
    </source>
</evidence>
<dbReference type="EMBL" id="CAKKNE010000001">
    <property type="protein sequence ID" value="CAH0366476.1"/>
    <property type="molecule type" value="Genomic_DNA"/>
</dbReference>
<comment type="caution">
    <text evidence="2">The sequence shown here is derived from an EMBL/GenBank/DDBJ whole genome shotgun (WGS) entry which is preliminary data.</text>
</comment>
<feature type="region of interest" description="Disordered" evidence="1">
    <location>
        <begin position="275"/>
        <end position="300"/>
    </location>
</feature>
<evidence type="ECO:0000256" key="1">
    <source>
        <dbReference type="SAM" id="MobiDB-lite"/>
    </source>
</evidence>
<sequence>MTSIDDDQRETEKARSKPDRATTEAALRSCDHTTVDYSRFDAVEVPEDVVIERRSWGPTRDKRTAPLRITLNAKRFTLAGPWLRRNVCDLGRAYLKASKAFRVFRLDGAAQTRVELGLLAEVGECLRDGDVLKLEVRGDGAVDVMEFPLEFFDGFSSGGVLRGPTTAVDAYVDGGRVAARPAEVGPHTLELADGATAERVVRAPAPPPRPWAALPASIRRATVEYLRAAGAAFAVERTDTASLPLPPRAVAVSGEPPAPGCATLFRSWLTSEDHDAASRGVPRVPQGQGQGARREQGRDHAAIAERARTLVDACPADAVEVVDAAAGPARNPATLGPDGLLSRRATLAVAVHGDVACTFPRLGAGRVVDVDDVDAEGAVATKIGARCVLRRGDALLRSNVDAHGRVDHQMDCAYDGKVLEVHFFSRSAYLRTTETIAVVEDATADDVLDELERRVNDADFVLPEALVQWRAPATRKGLVPEPLDALRCVADLLPAGCAGSTTLRERACWRGNGAPAARAYQVDVDAEVPPKTRQEVREWAEKRRIDVRFLR</sequence>
<keyword evidence="3" id="KW-1185">Reference proteome</keyword>
<dbReference type="Proteomes" id="UP000789595">
    <property type="component" value="Unassembled WGS sequence"/>
</dbReference>
<gene>
    <name evidence="2" type="ORF">PECAL_1P29720</name>
</gene>
<reference evidence="2" key="1">
    <citation type="submission" date="2021-11" db="EMBL/GenBank/DDBJ databases">
        <authorList>
            <consortium name="Genoscope - CEA"/>
            <person name="William W."/>
        </authorList>
    </citation>
    <scope>NUCLEOTIDE SEQUENCE</scope>
</reference>
<feature type="region of interest" description="Disordered" evidence="1">
    <location>
        <begin position="1"/>
        <end position="25"/>
    </location>
</feature>
<name>A0A8J2WY89_9STRA</name>
<protein>
    <submittedName>
        <fullName evidence="2">Uncharacterized protein</fullName>
    </submittedName>
</protein>
<evidence type="ECO:0000313" key="3">
    <source>
        <dbReference type="Proteomes" id="UP000789595"/>
    </source>
</evidence>
<feature type="compositionally biased region" description="Basic and acidic residues" evidence="1">
    <location>
        <begin position="10"/>
        <end position="22"/>
    </location>
</feature>
<proteinExistence type="predicted"/>
<accession>A0A8J2WY89</accession>